<evidence type="ECO:0000256" key="1">
    <source>
        <dbReference type="SAM" id="Phobius"/>
    </source>
</evidence>
<feature type="transmembrane region" description="Helical" evidence="1">
    <location>
        <begin position="6"/>
        <end position="23"/>
    </location>
</feature>
<evidence type="ECO:0000313" key="2">
    <source>
        <dbReference type="EMBL" id="KJQ56718.1"/>
    </source>
</evidence>
<feature type="transmembrane region" description="Helical" evidence="1">
    <location>
        <begin position="75"/>
        <end position="103"/>
    </location>
</feature>
<dbReference type="RefSeq" id="WP_045505817.1">
    <property type="nucleotide sequence ID" value="NZ_CABEIT010000001.1"/>
</dbReference>
<comment type="caution">
    <text evidence="2">The sequence shown here is derived from an EMBL/GenBank/DDBJ whole genome shotgun (WGS) entry which is preliminary data.</text>
</comment>
<dbReference type="Proteomes" id="UP000033658">
    <property type="component" value="Unassembled WGS sequence"/>
</dbReference>
<dbReference type="EMBL" id="JYGL01000002">
    <property type="protein sequence ID" value="KJQ56718.1"/>
    <property type="molecule type" value="Genomic_DNA"/>
</dbReference>
<evidence type="ECO:0000313" key="3">
    <source>
        <dbReference type="Proteomes" id="UP000033658"/>
    </source>
</evidence>
<feature type="transmembrane region" description="Helical" evidence="1">
    <location>
        <begin position="30"/>
        <end position="55"/>
    </location>
</feature>
<protein>
    <submittedName>
        <fullName evidence="2">Uncharacterized protein</fullName>
    </submittedName>
</protein>
<gene>
    <name evidence="2" type="ORF">TZ86_02054</name>
</gene>
<organism evidence="2 3">
    <name type="scientific">Streptococcus gordonii</name>
    <dbReference type="NCBI Taxonomy" id="1302"/>
    <lineage>
        <taxon>Bacteria</taxon>
        <taxon>Bacillati</taxon>
        <taxon>Bacillota</taxon>
        <taxon>Bacilli</taxon>
        <taxon>Lactobacillales</taxon>
        <taxon>Streptococcaceae</taxon>
        <taxon>Streptococcus</taxon>
    </lineage>
</organism>
<proteinExistence type="predicted"/>
<accession>A0AAW3H4J5</accession>
<keyword evidence="1" id="KW-0472">Membrane</keyword>
<dbReference type="AlphaFoldDB" id="A0AAW3H4J5"/>
<reference evidence="2 3" key="1">
    <citation type="submission" date="2015-02" db="EMBL/GenBank/DDBJ databases">
        <title>Evolution of amylase-binding proteins of oral streptococcal species.</title>
        <authorList>
            <person name="Haase E.M."/>
        </authorList>
    </citation>
    <scope>NUCLEOTIDE SEQUENCE [LARGE SCALE GENOMIC DNA]</scope>
    <source>
        <strain evidence="2 3">G9B</strain>
    </source>
</reference>
<keyword evidence="1" id="KW-0812">Transmembrane</keyword>
<name>A0AAW3H4J5_STRGN</name>
<sequence>MSYFEFFAIIFLSVILLLVWVLRRYLENNIVFWTLATIYLLAFFFLLGQLFFGGIEVQKLGYYFSESYYSFHEKSILFLFMLWSLFKIILVVSLYGIIGFFLVKNSSQSTAD</sequence>
<keyword evidence="1" id="KW-1133">Transmembrane helix</keyword>